<dbReference type="PANTHER" id="PTHR24321">
    <property type="entry name" value="DEHYDROGENASES, SHORT CHAIN"/>
    <property type="match status" value="1"/>
</dbReference>
<dbReference type="GO" id="GO:0016491">
    <property type="term" value="F:oxidoreductase activity"/>
    <property type="evidence" value="ECO:0007669"/>
    <property type="project" value="UniProtKB-KW"/>
</dbReference>
<comment type="caution">
    <text evidence="3">The sequence shown here is derived from an EMBL/GenBank/DDBJ whole genome shotgun (WGS) entry which is preliminary data.</text>
</comment>
<dbReference type="RefSeq" id="WP_378280958.1">
    <property type="nucleotide sequence ID" value="NZ_JBHSON010000007.1"/>
</dbReference>
<keyword evidence="4" id="KW-1185">Reference proteome</keyword>
<dbReference type="InterPro" id="IPR002347">
    <property type="entry name" value="SDR_fam"/>
</dbReference>
<dbReference type="PRINTS" id="PR00081">
    <property type="entry name" value="GDHRDH"/>
</dbReference>
<dbReference type="InterPro" id="IPR036291">
    <property type="entry name" value="NAD(P)-bd_dom_sf"/>
</dbReference>
<dbReference type="EC" id="1.1.1.-" evidence="3"/>
<dbReference type="PANTHER" id="PTHR24321:SF8">
    <property type="entry name" value="ESTRADIOL 17-BETA-DEHYDROGENASE 8-RELATED"/>
    <property type="match status" value="1"/>
</dbReference>
<keyword evidence="2 3" id="KW-0560">Oxidoreductase</keyword>
<reference evidence="4" key="1">
    <citation type="journal article" date="2019" name="Int. J. Syst. Evol. Microbiol.">
        <title>The Global Catalogue of Microorganisms (GCM) 10K type strain sequencing project: providing services to taxonomists for standard genome sequencing and annotation.</title>
        <authorList>
            <consortium name="The Broad Institute Genomics Platform"/>
            <consortium name="The Broad Institute Genome Sequencing Center for Infectious Disease"/>
            <person name="Wu L."/>
            <person name="Ma J."/>
        </authorList>
    </citation>
    <scope>NUCLEOTIDE SEQUENCE [LARGE SCALE GENOMIC DNA]</scope>
    <source>
        <strain evidence="4">KCTC 42087</strain>
    </source>
</reference>
<protein>
    <submittedName>
        <fullName evidence="3">SDR family NAD(P)-dependent oxidoreductase</fullName>
        <ecNumber evidence="3">1.1.1.-</ecNumber>
    </submittedName>
</protein>
<organism evidence="3 4">
    <name type="scientific">Actinomadura rugatobispora</name>
    <dbReference type="NCBI Taxonomy" id="1994"/>
    <lineage>
        <taxon>Bacteria</taxon>
        <taxon>Bacillati</taxon>
        <taxon>Actinomycetota</taxon>
        <taxon>Actinomycetes</taxon>
        <taxon>Streptosporangiales</taxon>
        <taxon>Thermomonosporaceae</taxon>
        <taxon>Actinomadura</taxon>
    </lineage>
</organism>
<gene>
    <name evidence="3" type="ORF">ACFPZN_06935</name>
</gene>
<dbReference type="Pfam" id="PF13561">
    <property type="entry name" value="adh_short_C2"/>
    <property type="match status" value="1"/>
</dbReference>
<evidence type="ECO:0000256" key="1">
    <source>
        <dbReference type="ARBA" id="ARBA00006484"/>
    </source>
</evidence>
<evidence type="ECO:0000313" key="3">
    <source>
        <dbReference type="EMBL" id="MFC5745335.1"/>
    </source>
</evidence>
<dbReference type="InterPro" id="IPR020904">
    <property type="entry name" value="Sc_DH/Rdtase_CS"/>
</dbReference>
<comment type="similarity">
    <text evidence="1">Belongs to the short-chain dehydrogenases/reductases (SDR) family.</text>
</comment>
<sequence length="256" mass="27714">MNEFEGKIALVVGASVPGNMGDVTARTLADKGATVVVSGLGREPLEALARDIGGYAVEADITRQDDTQRLVAAVIERYGRLDIAANFVGVADRVLIRDITPEHLERMTSINYHGTVWFIQSVADKIVDGGAIVTTSSLGAYDALVGVAGYVSAKRAADRFLQAAAIEYRDKRLRINSVIPTANDTPMLRKGIEQYGVAFEDHMKAFIDLTPLSRSSTAQDIAWLVCVMLRDEFFETGQSWHYGGGNSLLGHPRSLG</sequence>
<evidence type="ECO:0000313" key="4">
    <source>
        <dbReference type="Proteomes" id="UP001596074"/>
    </source>
</evidence>
<dbReference type="CDD" id="cd05233">
    <property type="entry name" value="SDR_c"/>
    <property type="match status" value="1"/>
</dbReference>
<accession>A0ABW0ZWJ6</accession>
<dbReference type="PROSITE" id="PS00061">
    <property type="entry name" value="ADH_SHORT"/>
    <property type="match status" value="1"/>
</dbReference>
<evidence type="ECO:0000256" key="2">
    <source>
        <dbReference type="ARBA" id="ARBA00023002"/>
    </source>
</evidence>
<dbReference type="SUPFAM" id="SSF51735">
    <property type="entry name" value="NAD(P)-binding Rossmann-fold domains"/>
    <property type="match status" value="1"/>
</dbReference>
<dbReference type="Gene3D" id="3.40.50.720">
    <property type="entry name" value="NAD(P)-binding Rossmann-like Domain"/>
    <property type="match status" value="1"/>
</dbReference>
<dbReference type="Proteomes" id="UP001596074">
    <property type="component" value="Unassembled WGS sequence"/>
</dbReference>
<dbReference type="EMBL" id="JBHSON010000007">
    <property type="protein sequence ID" value="MFC5745335.1"/>
    <property type="molecule type" value="Genomic_DNA"/>
</dbReference>
<name>A0ABW0ZWJ6_9ACTN</name>
<proteinExistence type="inferred from homology"/>